<protein>
    <submittedName>
        <fullName evidence="1">Uncharacterized protein</fullName>
    </submittedName>
</protein>
<comment type="caution">
    <text evidence="1">The sequence shown here is derived from an EMBL/GenBank/DDBJ whole genome shotgun (WGS) entry which is preliminary data.</text>
</comment>
<proteinExistence type="predicted"/>
<reference evidence="1" key="1">
    <citation type="journal article" date="2015" name="Nature">
        <title>Complex archaea that bridge the gap between prokaryotes and eukaryotes.</title>
        <authorList>
            <person name="Spang A."/>
            <person name="Saw J.H."/>
            <person name="Jorgensen S.L."/>
            <person name="Zaremba-Niedzwiedzka K."/>
            <person name="Martijn J."/>
            <person name="Lind A.E."/>
            <person name="van Eijk R."/>
            <person name="Schleper C."/>
            <person name="Guy L."/>
            <person name="Ettema T.J."/>
        </authorList>
    </citation>
    <scope>NUCLEOTIDE SEQUENCE</scope>
</reference>
<name>A0A0F9T0R6_9ZZZZ</name>
<sequence>MDKSKLKILLYFISFFLIHQKNNAQQFSGLHKQLNELHIVNKDINLSIYHKELPLDSLMSIKSIEGFKGRDSDLTTIRATINYKGSNYKYLEAYEADSLLSHFEKSLSGLKGDQLIERYGKVLSTESSKIITEITVEDSSHTIGKLFISLEPDESSKKQKQVISKATWDVKSKSYPTLPWGSNDYYYKTDGKETGKSDLNLSDLRMLYGIPLNEYIMSVPLPKGEIYSLKKIKPPVINPSGVNPNPTQLIAEGQVRQNLTKYYLRQIEYFFRKYYLKYQQQNKLTVITEDQNLKLNAVNAEISGDKSVWENIQVIYYVNAHKKDQENASLNVWITIDGKFVKTKPHGSPSADYINKKGLDLDNSSYQDKCKEYGQKLYIEFEKFLNSK</sequence>
<dbReference type="AlphaFoldDB" id="A0A0F9T0R6"/>
<organism evidence="1">
    <name type="scientific">marine sediment metagenome</name>
    <dbReference type="NCBI Taxonomy" id="412755"/>
    <lineage>
        <taxon>unclassified sequences</taxon>
        <taxon>metagenomes</taxon>
        <taxon>ecological metagenomes</taxon>
    </lineage>
</organism>
<evidence type="ECO:0000313" key="1">
    <source>
        <dbReference type="EMBL" id="KKN42706.1"/>
    </source>
</evidence>
<gene>
    <name evidence="1" type="ORF">LCGC14_0710550</name>
</gene>
<accession>A0A0F9T0R6</accession>
<dbReference type="EMBL" id="LAZR01001562">
    <property type="protein sequence ID" value="KKN42706.1"/>
    <property type="molecule type" value="Genomic_DNA"/>
</dbReference>